<dbReference type="GO" id="GO:0007005">
    <property type="term" value="P:mitochondrion organization"/>
    <property type="evidence" value="ECO:0000318"/>
    <property type="project" value="GO_Central"/>
</dbReference>
<reference evidence="6 7" key="1">
    <citation type="journal article" date="2011" name="Science">
        <title>The ecoresponsive genome of Daphnia pulex.</title>
        <authorList>
            <person name="Colbourne J.K."/>
            <person name="Pfrender M.E."/>
            <person name="Gilbert D."/>
            <person name="Thomas W.K."/>
            <person name="Tucker A."/>
            <person name="Oakley T.H."/>
            <person name="Tokishita S."/>
            <person name="Aerts A."/>
            <person name="Arnold G.J."/>
            <person name="Basu M.K."/>
            <person name="Bauer D.J."/>
            <person name="Caceres C.E."/>
            <person name="Carmel L."/>
            <person name="Casola C."/>
            <person name="Choi J.H."/>
            <person name="Detter J.C."/>
            <person name="Dong Q."/>
            <person name="Dusheyko S."/>
            <person name="Eads B.D."/>
            <person name="Frohlich T."/>
            <person name="Geiler-Samerotte K.A."/>
            <person name="Gerlach D."/>
            <person name="Hatcher P."/>
            <person name="Jogdeo S."/>
            <person name="Krijgsveld J."/>
            <person name="Kriventseva E.V."/>
            <person name="Kultz D."/>
            <person name="Laforsch C."/>
            <person name="Lindquist E."/>
            <person name="Lopez J."/>
            <person name="Manak J.R."/>
            <person name="Muller J."/>
            <person name="Pangilinan J."/>
            <person name="Patwardhan R.P."/>
            <person name="Pitluck S."/>
            <person name="Pritham E.J."/>
            <person name="Rechtsteiner A."/>
            <person name="Rho M."/>
            <person name="Rogozin I.B."/>
            <person name="Sakarya O."/>
            <person name="Salamov A."/>
            <person name="Schaack S."/>
            <person name="Shapiro H."/>
            <person name="Shiga Y."/>
            <person name="Skalitzky C."/>
            <person name="Smith Z."/>
            <person name="Souvorov A."/>
            <person name="Sung W."/>
            <person name="Tang Z."/>
            <person name="Tsuchiya D."/>
            <person name="Tu H."/>
            <person name="Vos H."/>
            <person name="Wang M."/>
            <person name="Wolf Y.I."/>
            <person name="Yamagata H."/>
            <person name="Yamada T."/>
            <person name="Ye Y."/>
            <person name="Shaw J.R."/>
            <person name="Andrews J."/>
            <person name="Crease T.J."/>
            <person name="Tang H."/>
            <person name="Lucas S.M."/>
            <person name="Robertson H.M."/>
            <person name="Bork P."/>
            <person name="Koonin E.V."/>
            <person name="Zdobnov E.M."/>
            <person name="Grigoriev I.V."/>
            <person name="Lynch M."/>
            <person name="Boore J.L."/>
        </authorList>
    </citation>
    <scope>NUCLEOTIDE SEQUENCE [LARGE SCALE GENOMIC DNA]</scope>
</reference>
<dbReference type="GO" id="GO:0005737">
    <property type="term" value="C:cytoplasm"/>
    <property type="evidence" value="ECO:0000318"/>
    <property type="project" value="GO_Central"/>
</dbReference>
<dbReference type="InterPro" id="IPR049942">
    <property type="entry name" value="DML1/Misato"/>
</dbReference>
<dbReference type="SUPFAM" id="SSF52490">
    <property type="entry name" value="Tubulin nucleotide-binding domain-like"/>
    <property type="match status" value="1"/>
</dbReference>
<dbReference type="PANTHER" id="PTHR13391:SF0">
    <property type="entry name" value="PROTEIN MISATO HOMOLOG 1"/>
    <property type="match status" value="1"/>
</dbReference>
<evidence type="ECO:0000256" key="2">
    <source>
        <dbReference type="ARBA" id="ARBA00008507"/>
    </source>
</evidence>
<dbReference type="InterPro" id="IPR019605">
    <property type="entry name" value="Misato_II_tubulin-like"/>
</dbReference>
<keyword evidence="3" id="KW-0496">Mitochondrion</keyword>
<dbReference type="OMA" id="EYQHENS"/>
<feature type="domain" description="DML1/Misato tubulin" evidence="5">
    <location>
        <begin position="170"/>
        <end position="340"/>
    </location>
</feature>
<evidence type="ECO:0000256" key="1">
    <source>
        <dbReference type="ARBA" id="ARBA00004173"/>
    </source>
</evidence>
<dbReference type="Gene3D" id="3.40.50.1440">
    <property type="entry name" value="Tubulin/FtsZ, GTPase domain"/>
    <property type="match status" value="1"/>
</dbReference>
<dbReference type="EMBL" id="GL732626">
    <property type="protein sequence ID" value="EFX70019.1"/>
    <property type="molecule type" value="Genomic_DNA"/>
</dbReference>
<dbReference type="InterPro" id="IPR029209">
    <property type="entry name" value="DML1/Misato_tubulin"/>
</dbReference>
<dbReference type="OrthoDB" id="271881at2759"/>
<keyword evidence="7" id="KW-1185">Reference proteome</keyword>
<dbReference type="GO" id="GO:0005739">
    <property type="term" value="C:mitochondrion"/>
    <property type="evidence" value="ECO:0000318"/>
    <property type="project" value="GO_Central"/>
</dbReference>
<accession>E9HE13</accession>
<dbReference type="KEGG" id="dpx:DAPPUDRAFT_300608"/>
<evidence type="ECO:0000313" key="7">
    <source>
        <dbReference type="Proteomes" id="UP000000305"/>
    </source>
</evidence>
<protein>
    <recommendedName>
        <fullName evidence="8">DML1/Misato tubulin domain-containing protein</fullName>
    </recommendedName>
</protein>
<dbReference type="Pfam" id="PF14881">
    <property type="entry name" value="Tubulin_3"/>
    <property type="match status" value="1"/>
</dbReference>
<evidence type="ECO:0000259" key="4">
    <source>
        <dbReference type="Pfam" id="PF10644"/>
    </source>
</evidence>
<comment type="similarity">
    <text evidence="2">Belongs to the misato family.</text>
</comment>
<evidence type="ECO:0008006" key="8">
    <source>
        <dbReference type="Google" id="ProtNLM"/>
    </source>
</evidence>
<sequence length="529" mass="60957">MFYKQKPRERRQTNELFNWFNSQLTFPKSQWALFEPINNIFDFLMAKEILTIQLGELSNVIGAHWWNIQSAAAAVSSDKYEAVENEIDHSVFFREGVSDKAVGNPRLIAVTIKGEIDFPNRKVEFPLTHQNEHDWILREDTAPCDNELYPNMDFESNDFCDWRALLNNKLHPKSINNLNGFQHMKPTETFNLFSQGISCMKKEDDLEYIENQIRFFIEECDYFQGFNILLDTDNGYGGVTSQLLQLINQEYSNKVIYTIPSFPAHSEYNFARRAECLANIGLVLDSLFEGSSMLSPVSLDPLWCSTNSRKFRRLEDLKPYSMYHAGAIIATALDSILLPLQTKNSFFHMTDFVKKITMEGRKAVGVSCAIPLLDKVSNFDSINSAFLEVVPLTPGVENFRNCWRQHLVWRGLSNPCEFQSVVDCWSRRQWDHTMTVNSVFSTFCSAVKPYPEKFLGSSGPYETGNSHFRTFGGLHSSETLGHSLRELHSAISKIEIKSLQRFFSTGMEEDDFLENRDHIFSYAELYDEN</sequence>
<evidence type="ECO:0000313" key="6">
    <source>
        <dbReference type="EMBL" id="EFX70019.1"/>
    </source>
</evidence>
<name>E9HE13_DAPPU</name>
<dbReference type="Pfam" id="PF10644">
    <property type="entry name" value="Misat_Tub_SegII"/>
    <property type="match status" value="1"/>
</dbReference>
<comment type="subcellular location">
    <subcellularLocation>
        <location evidence="1">Mitochondrion</location>
    </subcellularLocation>
</comment>
<proteinExistence type="inferred from homology"/>
<dbReference type="Proteomes" id="UP000000305">
    <property type="component" value="Unassembled WGS sequence"/>
</dbReference>
<dbReference type="InParanoid" id="E9HE13"/>
<organism evidence="6 7">
    <name type="scientific">Daphnia pulex</name>
    <name type="common">Water flea</name>
    <dbReference type="NCBI Taxonomy" id="6669"/>
    <lineage>
        <taxon>Eukaryota</taxon>
        <taxon>Metazoa</taxon>
        <taxon>Ecdysozoa</taxon>
        <taxon>Arthropoda</taxon>
        <taxon>Crustacea</taxon>
        <taxon>Branchiopoda</taxon>
        <taxon>Diplostraca</taxon>
        <taxon>Cladocera</taxon>
        <taxon>Anomopoda</taxon>
        <taxon>Daphniidae</taxon>
        <taxon>Daphnia</taxon>
    </lineage>
</organism>
<dbReference type="FunCoup" id="E9HE13">
    <property type="interactions" value="1120"/>
</dbReference>
<evidence type="ECO:0000256" key="3">
    <source>
        <dbReference type="ARBA" id="ARBA00023128"/>
    </source>
</evidence>
<dbReference type="HOGENOM" id="CLU_022511_1_0_1"/>
<dbReference type="InterPro" id="IPR036525">
    <property type="entry name" value="Tubulin/FtsZ_GTPase_sf"/>
</dbReference>
<feature type="domain" description="Misato Segment II tubulin-like" evidence="4">
    <location>
        <begin position="47"/>
        <end position="116"/>
    </location>
</feature>
<dbReference type="PhylomeDB" id="E9HE13"/>
<dbReference type="eggNOG" id="KOG2530">
    <property type="taxonomic scope" value="Eukaryota"/>
</dbReference>
<dbReference type="STRING" id="6669.E9HE13"/>
<gene>
    <name evidence="6" type="ORF">DAPPUDRAFT_300608</name>
</gene>
<evidence type="ECO:0000259" key="5">
    <source>
        <dbReference type="Pfam" id="PF14881"/>
    </source>
</evidence>
<dbReference type="PANTHER" id="PTHR13391">
    <property type="entry name" value="MITOCHONDRIAL DISTRIBUTION REGULATOR MISATO"/>
    <property type="match status" value="1"/>
</dbReference>
<dbReference type="AlphaFoldDB" id="E9HE13"/>